<dbReference type="Pfam" id="PF13432">
    <property type="entry name" value="TPR_16"/>
    <property type="match status" value="1"/>
</dbReference>
<keyword evidence="2 3" id="KW-0802">TPR repeat</keyword>
<dbReference type="Proteomes" id="UP001162131">
    <property type="component" value="Unassembled WGS sequence"/>
</dbReference>
<reference evidence="4" key="1">
    <citation type="submission" date="2021-09" db="EMBL/GenBank/DDBJ databases">
        <authorList>
            <consortium name="AG Swart"/>
            <person name="Singh M."/>
            <person name="Singh A."/>
            <person name="Seah K."/>
            <person name="Emmerich C."/>
        </authorList>
    </citation>
    <scope>NUCLEOTIDE SEQUENCE</scope>
    <source>
        <strain evidence="4">ATCC30299</strain>
    </source>
</reference>
<evidence type="ECO:0008006" key="6">
    <source>
        <dbReference type="Google" id="ProtNLM"/>
    </source>
</evidence>
<dbReference type="PROSITE" id="PS50005">
    <property type="entry name" value="TPR"/>
    <property type="match status" value="1"/>
</dbReference>
<evidence type="ECO:0000313" key="5">
    <source>
        <dbReference type="Proteomes" id="UP001162131"/>
    </source>
</evidence>
<comment type="caution">
    <text evidence="4">The sequence shown here is derived from an EMBL/GenBank/DDBJ whole genome shotgun (WGS) entry which is preliminary data.</text>
</comment>
<feature type="repeat" description="TPR" evidence="3">
    <location>
        <begin position="154"/>
        <end position="187"/>
    </location>
</feature>
<dbReference type="EMBL" id="CAJZBQ010000057">
    <property type="protein sequence ID" value="CAG9333882.1"/>
    <property type="molecule type" value="Genomic_DNA"/>
</dbReference>
<accession>A0AAU9KIQ3</accession>
<evidence type="ECO:0000313" key="4">
    <source>
        <dbReference type="EMBL" id="CAG9333882.1"/>
    </source>
</evidence>
<dbReference type="SMART" id="SM00028">
    <property type="entry name" value="TPR"/>
    <property type="match status" value="4"/>
</dbReference>
<dbReference type="InterPro" id="IPR019734">
    <property type="entry name" value="TPR_rpt"/>
</dbReference>
<dbReference type="InterPro" id="IPR051012">
    <property type="entry name" value="CellSynth/LPSAsmb/PSIAsmb"/>
</dbReference>
<name>A0AAU9KIQ3_9CILI</name>
<evidence type="ECO:0000256" key="3">
    <source>
        <dbReference type="PROSITE-ProRule" id="PRU00339"/>
    </source>
</evidence>
<keyword evidence="5" id="KW-1185">Reference proteome</keyword>
<keyword evidence="1" id="KW-0677">Repeat</keyword>
<dbReference type="PANTHER" id="PTHR45586">
    <property type="entry name" value="TPR REPEAT-CONTAINING PROTEIN PA4667"/>
    <property type="match status" value="1"/>
</dbReference>
<dbReference type="AlphaFoldDB" id="A0AAU9KIQ3"/>
<evidence type="ECO:0000256" key="1">
    <source>
        <dbReference type="ARBA" id="ARBA00022737"/>
    </source>
</evidence>
<dbReference type="SUPFAM" id="SSF48452">
    <property type="entry name" value="TPR-like"/>
    <property type="match status" value="2"/>
</dbReference>
<dbReference type="Gene3D" id="1.25.40.10">
    <property type="entry name" value="Tetratricopeptide repeat domain"/>
    <property type="match status" value="2"/>
</dbReference>
<proteinExistence type="predicted"/>
<protein>
    <recommendedName>
        <fullName evidence="6">Tetratricopeptide repeat protein</fullName>
    </recommendedName>
</protein>
<sequence>MSIPSLSESQRFVFNIEGESLFGKNQDGWDHSGESGVSRNSIIAPTNKLRIRVCKRNHLVREQVIKFNTNDERDSLISFCFDGKYTSGQESLRASIKLDQKRDYFKKAKNSDTVSCFKWHILTGKELRDLISDYEIKSCLKAFNALLLKAPDCHEALFGLGKLLANMGKLDQALDYFKRASRINHSDEIYNICHSITHAKLYNQTKGEIMTSKSLLERCLQYETRQIDTIWAIMQLSVSSLVDSSMSFEDAEYYASWIKQRHSYYGYLAWSEVFIAKKEERKGVEILKALIEIYPDKPEAYLKLINFYYKNRRYENAAEIVVQAMKTISGMEYYVIFAIKHAKILYHLGKTHESLKWLQKKYEIFPKHIAYLYQYGRICVKSVDLTCIGSAIGALEECIKISDESRYGTLYYWLGKGQLLVRQNIEAFYSLKNSLKWINTNKKNVSEIKDEIRALNEHVKTYEIVEKSIANDTNTEELEQCKELCEDIRNFERSSGELLLSKILWHEGKEEEALNILETSARASSSRMNCYFQMIEYLIIIKDEKRLKTIAKEMINKCKNSQIPASVWVKAHKFYAKILVILHKPDKAINILKCLAQALPSLDRKGFQYTKTLKKAKNLQELLKVAGSVNQLTGNYCYFIDKINYPSPIQFASPRHKHLTQTPTSQAVPQGAHHRRKSTFSDRLTKHKNCKRFDSLTINSIIADLEEDKQSPLNSEIPVMTPTSYSQDNFCGLFVCSDVTFLYKIGKISANHKLFIEDGLCALDDFIEFLKYETQEDYKDRMTVKAHFWKSLLMMETLKSDEGLKLLQEITPDLYRLKLKKEIAKSEMLHYLEEESDS</sequence>
<gene>
    <name evidence="4" type="ORF">BSTOLATCC_MIC59691</name>
</gene>
<dbReference type="InterPro" id="IPR011990">
    <property type="entry name" value="TPR-like_helical_dom_sf"/>
</dbReference>
<dbReference type="PANTHER" id="PTHR45586:SF1">
    <property type="entry name" value="LIPOPOLYSACCHARIDE ASSEMBLY PROTEIN B"/>
    <property type="match status" value="1"/>
</dbReference>
<evidence type="ECO:0000256" key="2">
    <source>
        <dbReference type="ARBA" id="ARBA00022803"/>
    </source>
</evidence>
<organism evidence="4 5">
    <name type="scientific">Blepharisma stoltei</name>
    <dbReference type="NCBI Taxonomy" id="1481888"/>
    <lineage>
        <taxon>Eukaryota</taxon>
        <taxon>Sar</taxon>
        <taxon>Alveolata</taxon>
        <taxon>Ciliophora</taxon>
        <taxon>Postciliodesmatophora</taxon>
        <taxon>Heterotrichea</taxon>
        <taxon>Heterotrichida</taxon>
        <taxon>Blepharismidae</taxon>
        <taxon>Blepharisma</taxon>
    </lineage>
</organism>